<protein>
    <recommendedName>
        <fullName evidence="3">Transcriptional regulator, AbiEi antitoxin, Type IV TA system</fullName>
    </recommendedName>
</protein>
<dbReference type="AlphaFoldDB" id="A0AAU8EU00"/>
<evidence type="ECO:0000256" key="1">
    <source>
        <dbReference type="SAM" id="MobiDB-lite"/>
    </source>
</evidence>
<organism evidence="2">
    <name type="scientific">Arthrobacter sp. K5</name>
    <dbReference type="NCBI Taxonomy" id="2839623"/>
    <lineage>
        <taxon>Bacteria</taxon>
        <taxon>Bacillati</taxon>
        <taxon>Actinomycetota</taxon>
        <taxon>Actinomycetes</taxon>
        <taxon>Micrococcales</taxon>
        <taxon>Micrococcaceae</taxon>
        <taxon>Arthrobacter</taxon>
    </lineage>
</organism>
<dbReference type="EMBL" id="CP159279">
    <property type="protein sequence ID" value="XCH12944.1"/>
    <property type="molecule type" value="Genomic_DNA"/>
</dbReference>
<gene>
    <name evidence="2" type="ORF">ABRP34_08200</name>
</gene>
<reference evidence="2" key="1">
    <citation type="submission" date="2024-06" db="EMBL/GenBank/DDBJ databases">
        <title>Biodegradation of dimethachlon by Arthrobacter sp. K5: mechanistic insights and ecological implications.</title>
        <authorList>
            <person name="Hu S."/>
            <person name="Lu P."/>
        </authorList>
    </citation>
    <scope>NUCLEOTIDE SEQUENCE</scope>
    <source>
        <strain evidence="2">K5</strain>
    </source>
</reference>
<evidence type="ECO:0000313" key="2">
    <source>
        <dbReference type="EMBL" id="XCH12944.1"/>
    </source>
</evidence>
<accession>A0AAU8EU00</accession>
<evidence type="ECO:0008006" key="3">
    <source>
        <dbReference type="Google" id="ProtNLM"/>
    </source>
</evidence>
<sequence length="333" mass="36755">MTTLPRLILTKNLTRIGANPRPLSADAKTGRLVRIRQGVYVDAAEWNGLQGSERYRLRIEAVAETCVAPTIFSHHSAASPWGLPTIQRGQPVHALTTFQGGGRSRAGVRRHLVDPGRIDAEERDGLLVTSRVTTVLDLAAYVPFAEALVPLDHVLRPDSTRSLPALSKEQLLEALPGRYVPAVERRVRIAIEFADPQAGSAGESYSRGLIHAAGFALPALQYEVRDSTGRVGYSDFYWEGNRTVGEFDGIVKYQKPEYLKGRTPGQVVVDEKLREDRVRATGRNVVRWVWADLWSPGELERKLSAVGVPRRRRSSLGHANGAGTRNRSGDTRI</sequence>
<proteinExistence type="predicted"/>
<name>A0AAU8EU00_9MICC</name>
<dbReference type="RefSeq" id="WP_353712822.1">
    <property type="nucleotide sequence ID" value="NZ_CP159279.1"/>
</dbReference>
<feature type="region of interest" description="Disordered" evidence="1">
    <location>
        <begin position="310"/>
        <end position="333"/>
    </location>
</feature>